<keyword evidence="1 4" id="KW-0812">Transmembrane</keyword>
<evidence type="ECO:0000313" key="6">
    <source>
        <dbReference type="EMBL" id="SJN55456.1"/>
    </source>
</evidence>
<reference evidence="7" key="1">
    <citation type="submission" date="2017-02" db="EMBL/GenBank/DDBJ databases">
        <authorList>
            <person name="Rodrigo-Torres L."/>
            <person name="Arahal R.D."/>
            <person name="Lucena T."/>
        </authorList>
    </citation>
    <scope>NUCLEOTIDE SEQUENCE [LARGE SCALE GENOMIC DNA]</scope>
    <source>
        <strain evidence="7">CECT 7878</strain>
    </source>
</reference>
<dbReference type="PANTHER" id="PTHR11360:SF284">
    <property type="entry name" value="EG:103B4.3 PROTEIN-RELATED"/>
    <property type="match status" value="1"/>
</dbReference>
<dbReference type="CDD" id="cd17355">
    <property type="entry name" value="MFS_YcxA_like"/>
    <property type="match status" value="1"/>
</dbReference>
<evidence type="ECO:0000256" key="1">
    <source>
        <dbReference type="ARBA" id="ARBA00022692"/>
    </source>
</evidence>
<evidence type="ECO:0000256" key="3">
    <source>
        <dbReference type="ARBA" id="ARBA00023136"/>
    </source>
</evidence>
<protein>
    <submittedName>
        <fullName evidence="6">Major Facilitator Superfamily protein</fullName>
    </submittedName>
</protein>
<feature type="transmembrane region" description="Helical" evidence="4">
    <location>
        <begin position="117"/>
        <end position="136"/>
    </location>
</feature>
<dbReference type="STRING" id="1123498.VR7878_01263"/>
<dbReference type="Pfam" id="PF07690">
    <property type="entry name" value="MFS_1"/>
    <property type="match status" value="1"/>
</dbReference>
<dbReference type="Gene3D" id="1.20.1250.20">
    <property type="entry name" value="MFS general substrate transporter like domains"/>
    <property type="match status" value="1"/>
</dbReference>
<feature type="transmembrane region" description="Helical" evidence="4">
    <location>
        <begin position="179"/>
        <end position="201"/>
    </location>
</feature>
<dbReference type="PANTHER" id="PTHR11360">
    <property type="entry name" value="MONOCARBOXYLATE TRANSPORTER"/>
    <property type="match status" value="1"/>
</dbReference>
<name>A0A1R4LFV6_VIBR1</name>
<proteinExistence type="predicted"/>
<keyword evidence="3 4" id="KW-0472">Membrane</keyword>
<keyword evidence="2 4" id="KW-1133">Transmembrane helix</keyword>
<dbReference type="InterPro" id="IPR020846">
    <property type="entry name" value="MFS_dom"/>
</dbReference>
<dbReference type="InterPro" id="IPR050327">
    <property type="entry name" value="Proton-linked_MCT"/>
</dbReference>
<dbReference type="Proteomes" id="UP000188276">
    <property type="component" value="Unassembled WGS sequence"/>
</dbReference>
<feature type="transmembrane region" description="Helical" evidence="4">
    <location>
        <begin position="328"/>
        <end position="347"/>
    </location>
</feature>
<evidence type="ECO:0000256" key="2">
    <source>
        <dbReference type="ARBA" id="ARBA00022989"/>
    </source>
</evidence>
<feature type="transmembrane region" description="Helical" evidence="4">
    <location>
        <begin position="91"/>
        <end position="110"/>
    </location>
</feature>
<accession>A0A1R4LFV6</accession>
<dbReference type="EMBL" id="FULE01000016">
    <property type="protein sequence ID" value="SJN55456.1"/>
    <property type="molecule type" value="Genomic_DNA"/>
</dbReference>
<dbReference type="InterPro" id="IPR036259">
    <property type="entry name" value="MFS_trans_sf"/>
</dbReference>
<dbReference type="AlphaFoldDB" id="A0A1R4LFV6"/>
<feature type="transmembrane region" description="Helical" evidence="4">
    <location>
        <begin position="418"/>
        <end position="439"/>
    </location>
</feature>
<feature type="transmembrane region" description="Helical" evidence="4">
    <location>
        <begin position="261"/>
        <end position="284"/>
    </location>
</feature>
<organism evidence="6 7">
    <name type="scientific">Vibrio ruber (strain DSM 16370 / JCM 11486 / BCRC 17186 / CECT 7878 / LMG 23124 / VR1)</name>
    <dbReference type="NCBI Taxonomy" id="1123498"/>
    <lineage>
        <taxon>Bacteria</taxon>
        <taxon>Pseudomonadati</taxon>
        <taxon>Pseudomonadota</taxon>
        <taxon>Gammaproteobacteria</taxon>
        <taxon>Vibrionales</taxon>
        <taxon>Vibrionaceae</taxon>
        <taxon>Vibrio</taxon>
    </lineage>
</organism>
<keyword evidence="7" id="KW-1185">Reference proteome</keyword>
<evidence type="ECO:0000313" key="7">
    <source>
        <dbReference type="Proteomes" id="UP000188276"/>
    </source>
</evidence>
<feature type="transmembrane region" description="Helical" evidence="4">
    <location>
        <begin position="390"/>
        <end position="412"/>
    </location>
</feature>
<sequence>MIQMCAQMCRRYGVFSTDSIVQIPDNEGMTVVLDVFGKGVCTLTFTRAQLQLMVVAGICITFLASTIKSSYQIYFIPLTEFLSVTRGELSVSGALFGLSVGVMSPLVGWVCDRYGALLTILSGALMASAVFLLLTITDNYAVFLVLYGIMSAYALTAMTYIPLGIFIDQMFSQQHKGMAFAAISNGTAIGFILLSPVLVWLSGFVSWSMLCTAIGGIFLGCVVPLIILLHRQMTQSSALPPQQSFRQVTPRQVLKNMYTPTFICLAVSFAGCGASMGFIDVHLVPLIQQQFTTFSIYQEVTASTLSLLGIAELCGAVIVGWRLRRSSPVSLLIQLYLLRGGSLLLIYDTQSRLAYLLFAIVFGLTYMGTVIITSLMCLNYFGTQLKGRLFGLLFTAHQLSVFVTVSAGGLLYDTFHHYRYLILLLVLLCVGAAFAASLLSREESERTVDDKCEDS</sequence>
<dbReference type="PROSITE" id="PS50850">
    <property type="entry name" value="MFS"/>
    <property type="match status" value="1"/>
</dbReference>
<dbReference type="SUPFAM" id="SSF103473">
    <property type="entry name" value="MFS general substrate transporter"/>
    <property type="match status" value="1"/>
</dbReference>
<evidence type="ECO:0000259" key="5">
    <source>
        <dbReference type="PROSITE" id="PS50850"/>
    </source>
</evidence>
<evidence type="ECO:0000256" key="4">
    <source>
        <dbReference type="SAM" id="Phobius"/>
    </source>
</evidence>
<feature type="transmembrane region" description="Helical" evidence="4">
    <location>
        <begin position="353"/>
        <end position="378"/>
    </location>
</feature>
<feature type="domain" description="Major facilitator superfamily (MFS) profile" evidence="5">
    <location>
        <begin position="50"/>
        <end position="443"/>
    </location>
</feature>
<dbReference type="InterPro" id="IPR011701">
    <property type="entry name" value="MFS"/>
</dbReference>
<dbReference type="GO" id="GO:0022857">
    <property type="term" value="F:transmembrane transporter activity"/>
    <property type="evidence" value="ECO:0007669"/>
    <property type="project" value="InterPro"/>
</dbReference>
<feature type="transmembrane region" description="Helical" evidence="4">
    <location>
        <begin position="52"/>
        <end position="71"/>
    </location>
</feature>
<feature type="transmembrane region" description="Helical" evidence="4">
    <location>
        <begin position="142"/>
        <end position="167"/>
    </location>
</feature>
<feature type="transmembrane region" description="Helical" evidence="4">
    <location>
        <begin position="207"/>
        <end position="229"/>
    </location>
</feature>
<gene>
    <name evidence="6" type="ORF">VR7878_01263</name>
</gene>
<feature type="transmembrane region" description="Helical" evidence="4">
    <location>
        <begin position="304"/>
        <end position="321"/>
    </location>
</feature>